<evidence type="ECO:0000313" key="2">
    <source>
        <dbReference type="Proteomes" id="UP001257060"/>
    </source>
</evidence>
<reference evidence="1 2" key="1">
    <citation type="submission" date="2022-06" db="EMBL/GenBank/DDBJ databases">
        <title>Halogeometricum sp. a new haloarchaeum isolate from saline soil.</title>
        <authorList>
            <person name="Strakova D."/>
            <person name="Galisteo C."/>
            <person name="Sanchez-Porro C."/>
            <person name="Ventosa A."/>
        </authorList>
    </citation>
    <scope>NUCLEOTIDE SEQUENCE [LARGE SCALE GENOMIC DNA]</scope>
    <source>
        <strain evidence="1 2">S1BR25-6</strain>
    </source>
</reference>
<dbReference type="Pfam" id="PF24336">
    <property type="entry name" value="DUF7504"/>
    <property type="match status" value="1"/>
</dbReference>
<organism evidence="1 2">
    <name type="scientific">Halogeometricum salsisoli</name>
    <dbReference type="NCBI Taxonomy" id="2950536"/>
    <lineage>
        <taxon>Archaea</taxon>
        <taxon>Methanobacteriati</taxon>
        <taxon>Methanobacteriota</taxon>
        <taxon>Stenosarchaea group</taxon>
        <taxon>Halobacteria</taxon>
        <taxon>Halobacteriales</taxon>
        <taxon>Haloferacaceae</taxon>
        <taxon>Halogeometricum</taxon>
    </lineage>
</organism>
<comment type="caution">
    <text evidence="1">The sequence shown here is derived from an EMBL/GenBank/DDBJ whole genome shotgun (WGS) entry which is preliminary data.</text>
</comment>
<name>A0ABU2GA82_9EURY</name>
<sequence>MSAELQPETFRRALLRMKQGGCSVLVSCEDDLCTKRASRRTLGSLPDYPRVVVTAEEDDETLGERLPRGVGVGSDSVSVVGFRNILDEASTPQAGADGLCDTVCDAVDTFGASGSLGPGELRLSVDSMAELTETVGDDRTVDLLGGVTDSVVGVRGMAYYHVDADDTPFRDSLAASCDAQVDVRAEDDKIYQRWHLPEHGSTRWLHL</sequence>
<keyword evidence="2" id="KW-1185">Reference proteome</keyword>
<proteinExistence type="predicted"/>
<gene>
    <name evidence="1" type="ORF">NDI76_03075</name>
</gene>
<dbReference type="RefSeq" id="WP_310922549.1">
    <property type="nucleotide sequence ID" value="NZ_JAMQOP010000001.1"/>
</dbReference>
<dbReference type="Proteomes" id="UP001257060">
    <property type="component" value="Unassembled WGS sequence"/>
</dbReference>
<evidence type="ECO:0000313" key="1">
    <source>
        <dbReference type="EMBL" id="MDS0297721.1"/>
    </source>
</evidence>
<protein>
    <submittedName>
        <fullName evidence="1">Uncharacterized protein</fullName>
    </submittedName>
</protein>
<dbReference type="EMBL" id="JAMQOP010000001">
    <property type="protein sequence ID" value="MDS0297721.1"/>
    <property type="molecule type" value="Genomic_DNA"/>
</dbReference>
<accession>A0ABU2GA82</accession>
<dbReference type="InterPro" id="IPR055927">
    <property type="entry name" value="DUF7504"/>
</dbReference>